<reference evidence="2" key="1">
    <citation type="submission" date="2021-01" db="EMBL/GenBank/DDBJ databases">
        <title>Whole genome shotgun sequence of Sphaerisporangium rufum NBRC 109079.</title>
        <authorList>
            <person name="Komaki H."/>
            <person name="Tamura T."/>
        </authorList>
    </citation>
    <scope>NUCLEOTIDE SEQUENCE</scope>
    <source>
        <strain evidence="2">NBRC 109079</strain>
    </source>
</reference>
<dbReference type="GO" id="GO:0003677">
    <property type="term" value="F:DNA binding"/>
    <property type="evidence" value="ECO:0007669"/>
    <property type="project" value="InterPro"/>
</dbReference>
<proteinExistence type="predicted"/>
<dbReference type="Pfam" id="PF13560">
    <property type="entry name" value="HTH_31"/>
    <property type="match status" value="1"/>
</dbReference>
<dbReference type="Gene3D" id="1.10.260.40">
    <property type="entry name" value="lambda repressor-like DNA-binding domains"/>
    <property type="match status" value="1"/>
</dbReference>
<dbReference type="Proteomes" id="UP000655287">
    <property type="component" value="Unassembled WGS sequence"/>
</dbReference>
<dbReference type="CDD" id="cd00093">
    <property type="entry name" value="HTH_XRE"/>
    <property type="match status" value="1"/>
</dbReference>
<keyword evidence="3" id="KW-1185">Reference proteome</keyword>
<dbReference type="RefSeq" id="WP_203985021.1">
    <property type="nucleotide sequence ID" value="NZ_BOOU01000044.1"/>
</dbReference>
<dbReference type="AlphaFoldDB" id="A0A919R1C2"/>
<gene>
    <name evidence="2" type="ORF">Sru01_29310</name>
</gene>
<dbReference type="InterPro" id="IPR043917">
    <property type="entry name" value="DUF5753"/>
</dbReference>
<dbReference type="SUPFAM" id="SSF47413">
    <property type="entry name" value="lambda repressor-like DNA-binding domains"/>
    <property type="match status" value="1"/>
</dbReference>
<name>A0A919R1C2_9ACTN</name>
<dbReference type="EMBL" id="BOOU01000044">
    <property type="protein sequence ID" value="GII77949.1"/>
    <property type="molecule type" value="Genomic_DNA"/>
</dbReference>
<dbReference type="SMART" id="SM00530">
    <property type="entry name" value="HTH_XRE"/>
    <property type="match status" value="1"/>
</dbReference>
<accession>A0A919R1C2</accession>
<dbReference type="InterPro" id="IPR001387">
    <property type="entry name" value="Cro/C1-type_HTH"/>
</dbReference>
<evidence type="ECO:0000313" key="2">
    <source>
        <dbReference type="EMBL" id="GII77949.1"/>
    </source>
</evidence>
<organism evidence="2 3">
    <name type="scientific">Sphaerisporangium rufum</name>
    <dbReference type="NCBI Taxonomy" id="1381558"/>
    <lineage>
        <taxon>Bacteria</taxon>
        <taxon>Bacillati</taxon>
        <taxon>Actinomycetota</taxon>
        <taxon>Actinomycetes</taxon>
        <taxon>Streptosporangiales</taxon>
        <taxon>Streptosporangiaceae</taxon>
        <taxon>Sphaerisporangium</taxon>
    </lineage>
</organism>
<dbReference type="Pfam" id="PF19054">
    <property type="entry name" value="DUF5753"/>
    <property type="match status" value="1"/>
</dbReference>
<evidence type="ECO:0000259" key="1">
    <source>
        <dbReference type="PROSITE" id="PS50943"/>
    </source>
</evidence>
<dbReference type="InterPro" id="IPR010982">
    <property type="entry name" value="Lambda_DNA-bd_dom_sf"/>
</dbReference>
<protein>
    <submittedName>
        <fullName evidence="2">Transcriptional regulator</fullName>
    </submittedName>
</protein>
<comment type="caution">
    <text evidence="2">The sequence shown here is derived from an EMBL/GenBank/DDBJ whole genome shotgun (WGS) entry which is preliminary data.</text>
</comment>
<feature type="domain" description="HTH cro/C1-type" evidence="1">
    <location>
        <begin position="18"/>
        <end position="72"/>
    </location>
</feature>
<sequence length="284" mass="31838">MAVRKGSTLRAQWLGKQLRELRESAKLTLKDAGDYIQRDPSSLSRMEQGITPMRVPDVLTLLNLYGVSDARLRDGLERLSRDIWQKNWWDGYSDVFTGRIIDHAWLESRAQRLRSYDAMVVPGLLQTRRYAEAVIGAADPHKPKERIARWAEFRLHRQRVLSGDCPLRLSVILDEAVFYRAVGGPEVLRDQLGHLVDLAQCSTISIRVLPFRAGVGASPEGPFTIFDMPDPYPDVAYIETRAGALYVEGDEAAGFAHAYASLDETALAPDESVAFIRNAAEQTI</sequence>
<evidence type="ECO:0000313" key="3">
    <source>
        <dbReference type="Proteomes" id="UP000655287"/>
    </source>
</evidence>
<dbReference type="PROSITE" id="PS50943">
    <property type="entry name" value="HTH_CROC1"/>
    <property type="match status" value="1"/>
</dbReference>